<gene>
    <name evidence="2" type="ORF">IE4771_PE00165</name>
</gene>
<dbReference type="HOGENOM" id="CLU_3029217_0_0_5"/>
<dbReference type="KEGG" id="rei:IE4771_PE00165"/>
<evidence type="ECO:0000256" key="1">
    <source>
        <dbReference type="SAM" id="MobiDB-lite"/>
    </source>
</evidence>
<protein>
    <submittedName>
        <fullName evidence="2">Uncharacterized protein</fullName>
    </submittedName>
</protein>
<dbReference type="Proteomes" id="UP000027180">
    <property type="component" value="Plasmid pRetIE4771e"/>
</dbReference>
<name>A0A060IIH4_RHIET</name>
<evidence type="ECO:0000313" key="3">
    <source>
        <dbReference type="Proteomes" id="UP000027180"/>
    </source>
</evidence>
<sequence length="55" mass="6436">MRPEESADRLLRGPLSQYPENKNVRDRPLNRFSRTAASFVSATVMHFSATEWIWI</sequence>
<accession>A0A060IIH4</accession>
<geneLocation type="plasmid" evidence="2 3">
    <name>pRetIE4771e</name>
</geneLocation>
<feature type="region of interest" description="Disordered" evidence="1">
    <location>
        <begin position="1"/>
        <end position="24"/>
    </location>
</feature>
<dbReference type="AlphaFoldDB" id="A0A060IIH4"/>
<dbReference type="EMBL" id="CP006991">
    <property type="protein sequence ID" value="AIC31391.1"/>
    <property type="molecule type" value="Genomic_DNA"/>
</dbReference>
<feature type="compositionally biased region" description="Basic and acidic residues" evidence="1">
    <location>
        <begin position="1"/>
        <end position="11"/>
    </location>
</feature>
<evidence type="ECO:0000313" key="2">
    <source>
        <dbReference type="EMBL" id="AIC31391.1"/>
    </source>
</evidence>
<reference evidence="2 3" key="1">
    <citation type="submission" date="2013-12" db="EMBL/GenBank/DDBJ databases">
        <title>Complete genome sequence of Rhizobium etli bv. mimosae IE4771.</title>
        <authorList>
            <person name="Bustos P."/>
            <person name="Santamaria R.I."/>
            <person name="Lozano L."/>
            <person name="Ormeno-Orrillo E."/>
            <person name="Rogel M.A."/>
            <person name="Romero D."/>
            <person name="Cevallos M.A."/>
            <person name="Martinez-Romero E."/>
            <person name="Gonzalez V."/>
        </authorList>
    </citation>
    <scope>NUCLEOTIDE SEQUENCE [LARGE SCALE GENOMIC DNA]</scope>
    <source>
        <strain evidence="2 3">IE4771</strain>
        <plasmid evidence="3">Plasmid pRetIE4771e</plasmid>
    </source>
</reference>
<keyword evidence="2" id="KW-0614">Plasmid</keyword>
<proteinExistence type="predicted"/>
<organism evidence="2 3">
    <name type="scientific">Rhizobium etli bv. mimosae str. IE4771</name>
    <dbReference type="NCBI Taxonomy" id="1432050"/>
    <lineage>
        <taxon>Bacteria</taxon>
        <taxon>Pseudomonadati</taxon>
        <taxon>Pseudomonadota</taxon>
        <taxon>Alphaproteobacteria</taxon>
        <taxon>Hyphomicrobiales</taxon>
        <taxon>Rhizobiaceae</taxon>
        <taxon>Rhizobium/Agrobacterium group</taxon>
        <taxon>Rhizobium</taxon>
    </lineage>
</organism>